<feature type="compositionally biased region" description="Low complexity" evidence="1">
    <location>
        <begin position="769"/>
        <end position="803"/>
    </location>
</feature>
<sequence>MTTTNTMQQQQQQHFDDDDPFQPPPPPKRHSYQASTTSATATNPFVSDADGYAYPHRKSSSATSTAFPLPASSSTTTSTPSSPTKVSTVLPLQTPPPIKPNAHPYAIKTTSTGILTRSSSNAASPHYKDGHRYVPPPSPSPTASSFAGGPPSPTKSSHHQQTSSGGSLHEVGRKSNAYRGHRYSQSLTDVSGSPAPSMGPPPRPLPVPPNFTGGSANPIQPDYTGRSMSASPTKSARFLELQAEFTGNGEDKTPRQHERTRMKRAETLPSGMEAPFPFVFPSTRRQNTTADGEQLPEDPKTWTPAQVAAYLRNSSLDSSANPEDLANFVLERQIAGRAFLRLASSSDERTELDHALRNASRTLRQSSLRGRIWGFNATAENSNDLNGPYSQRPRSDSVSSASSSGSFSDNNPFSSNTHRPTGRSSGRVRGMVETLERSSSLSGSEREDDDYRRTSRSSSPTKHKALPTRGRVNDLFDPQSTPVESLEEEDNGRNATIKGHGNPNMSGQHASNNILFANDPHHHHQQHPQHGYQINKELPRLLPLPPTFTGGSGDGLSPMNTGSTVGAPGGGVMHTHTAGGPVLSPMNTGGVEFGFRAGSAGASASPGKQRSEKASSRMLPVPPALSPLGFQAGAGALPHGQPHSQHPHPHSPNDGGGVLHHPTPRRIASPAAKSLISKGGRGGGGMSESEGETSDVERGRAEEEEGEGEEEPSIEELLMKEETRGAKAWEMDVGIGETVKKIVTVPSGTGENRQGMTKLMEPSTSADLPAGSSSASTSTPASASTSATSPSASTSDALPTTSTVNADMSFVNGRTGRRAKGLRPKVRNSGGGPRDMGAGGGGSPRKSPRAVSPLKSPVGVGLDSGARGEDVGLDLSTRREGEGEGSRKESGGSGSDGGASASGSSASEGEGQGQGRGEIRKARVRGPRGSREEEQRERKGAGAEEGNGGEEVHPVYNSRRYKQSVKRKSGQGVGVMALFDVGAPSATVEEASVEAALGTSEATSTDHLEPTSTNHSEPTSSSHSEKLSEELKRREKNVEEREEAVKGREEAVRERERVVGEREEEAGRREGVVDERSADLDDRVVRIEERVVAVDLRERDLEERVQAVEERSSAVEGRAKAIEERETTVGQREAGVVQRENAVEQREGGVAAREEAVKERESVVVSRERVVGEREASIDAREKKLSELEEEVRRREEEVKEREEEVERARIKLEEERALVEEARKSTKLGDGDAATGLPAAGEVQARQNGPNPDDEDTFSLATRLFKRLASPFWGGHLFAPSEGDAVVVSDSQATSTSDSATTQTENSDSTATQIGEPSTSNESAGGPSSSRRASRSFPGTLLNNRETTGYLVLLGIGVVAVMLRVLTKRFLFGYAIGKVGVRGVTHGMKR</sequence>
<feature type="region of interest" description="Disordered" evidence="1">
    <location>
        <begin position="1180"/>
        <end position="1258"/>
    </location>
</feature>
<evidence type="ECO:0000256" key="2">
    <source>
        <dbReference type="SAM" id="Phobius"/>
    </source>
</evidence>
<name>A8NVI5_COPC7</name>
<keyword evidence="4" id="KW-1185">Reference proteome</keyword>
<feature type="compositionally biased region" description="Gly residues" evidence="1">
    <location>
        <begin position="829"/>
        <end position="843"/>
    </location>
</feature>
<feature type="compositionally biased region" description="Low complexity" evidence="1">
    <location>
        <begin position="898"/>
        <end position="909"/>
    </location>
</feature>
<dbReference type="STRING" id="240176.A8NVI5"/>
<feature type="compositionally biased region" description="Basic residues" evidence="1">
    <location>
        <begin position="959"/>
        <end position="969"/>
    </location>
</feature>
<feature type="compositionally biased region" description="Basic and acidic residues" evidence="1">
    <location>
        <begin position="929"/>
        <end position="942"/>
    </location>
</feature>
<dbReference type="OrthoDB" id="3069511at2759"/>
<feature type="compositionally biased region" description="Polar residues" evidence="1">
    <location>
        <begin position="503"/>
        <end position="515"/>
    </location>
</feature>
<proteinExistence type="predicted"/>
<reference evidence="3 4" key="1">
    <citation type="journal article" date="2010" name="Proc. Natl. Acad. Sci. U.S.A.">
        <title>Insights into evolution of multicellular fungi from the assembled chromosomes of the mushroom Coprinopsis cinerea (Coprinus cinereus).</title>
        <authorList>
            <person name="Stajich J.E."/>
            <person name="Wilke S.K."/>
            <person name="Ahren D."/>
            <person name="Au C.H."/>
            <person name="Birren B.W."/>
            <person name="Borodovsky M."/>
            <person name="Burns C."/>
            <person name="Canback B."/>
            <person name="Casselton L.A."/>
            <person name="Cheng C.K."/>
            <person name="Deng J."/>
            <person name="Dietrich F.S."/>
            <person name="Fargo D.C."/>
            <person name="Farman M.L."/>
            <person name="Gathman A.C."/>
            <person name="Goldberg J."/>
            <person name="Guigo R."/>
            <person name="Hoegger P.J."/>
            <person name="Hooker J.B."/>
            <person name="Huggins A."/>
            <person name="James T.Y."/>
            <person name="Kamada T."/>
            <person name="Kilaru S."/>
            <person name="Kodira C."/>
            <person name="Kues U."/>
            <person name="Kupfer D."/>
            <person name="Kwan H.S."/>
            <person name="Lomsadze A."/>
            <person name="Li W."/>
            <person name="Lilly W.W."/>
            <person name="Ma L.J."/>
            <person name="Mackey A.J."/>
            <person name="Manning G."/>
            <person name="Martin F."/>
            <person name="Muraguchi H."/>
            <person name="Natvig D.O."/>
            <person name="Palmerini H."/>
            <person name="Ramesh M.A."/>
            <person name="Rehmeyer C.J."/>
            <person name="Roe B.A."/>
            <person name="Shenoy N."/>
            <person name="Stanke M."/>
            <person name="Ter-Hovhannisyan V."/>
            <person name="Tunlid A."/>
            <person name="Velagapudi R."/>
            <person name="Vision T.J."/>
            <person name="Zeng Q."/>
            <person name="Zolan M.E."/>
            <person name="Pukkila P.J."/>
        </authorList>
    </citation>
    <scope>NUCLEOTIDE SEQUENCE [LARGE SCALE GENOMIC DNA]</scope>
    <source>
        <strain evidence="4">Okayama-7 / 130 / ATCC MYA-4618 / FGSC 9003</strain>
    </source>
</reference>
<feature type="region of interest" description="Disordered" evidence="1">
    <location>
        <begin position="599"/>
        <end position="725"/>
    </location>
</feature>
<dbReference type="VEuPathDB" id="FungiDB:CC1G_08107"/>
<feature type="region of interest" description="Disordered" evidence="1">
    <location>
        <begin position="1290"/>
        <end position="1341"/>
    </location>
</feature>
<feature type="compositionally biased region" description="Basic residues" evidence="1">
    <location>
        <begin position="815"/>
        <end position="826"/>
    </location>
</feature>
<feature type="region of interest" description="Disordered" evidence="1">
    <location>
        <begin position="988"/>
        <end position="1074"/>
    </location>
</feature>
<feature type="compositionally biased region" description="Polar residues" evidence="1">
    <location>
        <begin position="1306"/>
        <end position="1323"/>
    </location>
</feature>
<dbReference type="Gene3D" id="1.10.150.50">
    <property type="entry name" value="Transcription Factor, Ets-1"/>
    <property type="match status" value="1"/>
</dbReference>
<feature type="compositionally biased region" description="Polar residues" evidence="1">
    <location>
        <begin position="108"/>
        <end position="123"/>
    </location>
</feature>
<evidence type="ECO:0000313" key="4">
    <source>
        <dbReference type="Proteomes" id="UP000001861"/>
    </source>
</evidence>
<feature type="compositionally biased region" description="Low complexity" evidence="1">
    <location>
        <begin position="1324"/>
        <end position="1340"/>
    </location>
</feature>
<dbReference type="RefSeq" id="XP_001836722.1">
    <property type="nucleotide sequence ID" value="XM_001836670.1"/>
</dbReference>
<feature type="transmembrane region" description="Helical" evidence="2">
    <location>
        <begin position="1349"/>
        <end position="1367"/>
    </location>
</feature>
<dbReference type="EMBL" id="AACS02000004">
    <property type="protein sequence ID" value="EAU85134.1"/>
    <property type="molecule type" value="Genomic_DNA"/>
</dbReference>
<feature type="compositionally biased region" description="Basic and acidic residues" evidence="1">
    <location>
        <begin position="866"/>
        <end position="890"/>
    </location>
</feature>
<keyword evidence="2" id="KW-0472">Membrane</keyword>
<feature type="compositionally biased region" description="Low complexity" evidence="1">
    <location>
        <begin position="60"/>
        <end position="88"/>
    </location>
</feature>
<dbReference type="Proteomes" id="UP000001861">
    <property type="component" value="Unassembled WGS sequence"/>
</dbReference>
<dbReference type="eggNOG" id="KOG3592">
    <property type="taxonomic scope" value="Eukaryota"/>
</dbReference>
<dbReference type="OMA" id="HSGTQHA"/>
<feature type="region of interest" description="Disordered" evidence="1">
    <location>
        <begin position="378"/>
        <end position="531"/>
    </location>
</feature>
<feature type="compositionally biased region" description="Basic and acidic residues" evidence="1">
    <location>
        <begin position="1180"/>
        <end position="1231"/>
    </location>
</feature>
<dbReference type="GeneID" id="6013274"/>
<dbReference type="KEGG" id="cci:CC1G_08107"/>
<feature type="compositionally biased region" description="Polar residues" evidence="1">
    <location>
        <begin position="378"/>
        <end position="389"/>
    </location>
</feature>
<feature type="compositionally biased region" description="Basic and acidic residues" evidence="1">
    <location>
        <begin position="1141"/>
        <end position="1157"/>
    </location>
</feature>
<evidence type="ECO:0000256" key="1">
    <source>
        <dbReference type="SAM" id="MobiDB-lite"/>
    </source>
</evidence>
<feature type="region of interest" description="Disordered" evidence="1">
    <location>
        <begin position="741"/>
        <end position="972"/>
    </location>
</feature>
<dbReference type="InterPro" id="IPR013761">
    <property type="entry name" value="SAM/pointed_sf"/>
</dbReference>
<feature type="region of interest" description="Disordered" evidence="1">
    <location>
        <begin position="1103"/>
        <end position="1157"/>
    </location>
</feature>
<feature type="region of interest" description="Disordered" evidence="1">
    <location>
        <begin position="1"/>
        <end position="236"/>
    </location>
</feature>
<keyword evidence="2" id="KW-1133">Transmembrane helix</keyword>
<evidence type="ECO:0000313" key="3">
    <source>
        <dbReference type="EMBL" id="EAU85134.1"/>
    </source>
</evidence>
<feature type="compositionally biased region" description="Polar residues" evidence="1">
    <location>
        <begin position="746"/>
        <end position="755"/>
    </location>
</feature>
<feature type="compositionally biased region" description="Pro residues" evidence="1">
    <location>
        <begin position="197"/>
        <end position="209"/>
    </location>
</feature>
<gene>
    <name evidence="3" type="ORF">CC1G_08107</name>
</gene>
<feature type="compositionally biased region" description="Low complexity" evidence="1">
    <location>
        <begin position="1010"/>
        <end position="1022"/>
    </location>
</feature>
<protein>
    <submittedName>
        <fullName evidence="3">Uncharacterized protein</fullName>
    </submittedName>
</protein>
<organism evidence="3 4">
    <name type="scientific">Coprinopsis cinerea (strain Okayama-7 / 130 / ATCC MYA-4618 / FGSC 9003)</name>
    <name type="common">Inky cap fungus</name>
    <name type="synonym">Hormographiella aspergillata</name>
    <dbReference type="NCBI Taxonomy" id="240176"/>
    <lineage>
        <taxon>Eukaryota</taxon>
        <taxon>Fungi</taxon>
        <taxon>Dikarya</taxon>
        <taxon>Basidiomycota</taxon>
        <taxon>Agaricomycotina</taxon>
        <taxon>Agaricomycetes</taxon>
        <taxon>Agaricomycetidae</taxon>
        <taxon>Agaricales</taxon>
        <taxon>Agaricineae</taxon>
        <taxon>Psathyrellaceae</taxon>
        <taxon>Coprinopsis</taxon>
    </lineage>
</organism>
<accession>A8NVI5</accession>
<keyword evidence="2" id="KW-0812">Transmembrane</keyword>
<feature type="compositionally biased region" description="Basic and acidic residues" evidence="1">
    <location>
        <begin position="1023"/>
        <end position="1074"/>
    </location>
</feature>
<feature type="compositionally biased region" description="Basic and acidic residues" evidence="1">
    <location>
        <begin position="1103"/>
        <end position="1127"/>
    </location>
</feature>
<dbReference type="InParanoid" id="A8NVI5"/>
<feature type="region of interest" description="Disordered" evidence="1">
    <location>
        <begin position="550"/>
        <end position="577"/>
    </location>
</feature>
<comment type="caution">
    <text evidence="3">The sequence shown here is derived from an EMBL/GenBank/DDBJ whole genome shotgun (WGS) entry which is preliminary data.</text>
</comment>
<feature type="compositionally biased region" description="Low complexity" evidence="1">
    <location>
        <begin position="390"/>
        <end position="415"/>
    </location>
</feature>
<feature type="compositionally biased region" description="Acidic residues" evidence="1">
    <location>
        <begin position="702"/>
        <end position="714"/>
    </location>
</feature>
<feature type="compositionally biased region" description="Low complexity" evidence="1">
    <location>
        <begin position="1290"/>
        <end position="1305"/>
    </location>
</feature>